<proteinExistence type="predicted"/>
<name>A0AAD6XNY1_9AGAR</name>
<accession>A0AAD6XNY1</accession>
<evidence type="ECO:0000313" key="2">
    <source>
        <dbReference type="EMBL" id="KAJ7077694.1"/>
    </source>
</evidence>
<evidence type="ECO:0000256" key="1">
    <source>
        <dbReference type="SAM" id="MobiDB-lite"/>
    </source>
</evidence>
<gene>
    <name evidence="2" type="ORF">B0H15DRAFT_954986</name>
</gene>
<dbReference type="Proteomes" id="UP001222325">
    <property type="component" value="Unassembled WGS sequence"/>
</dbReference>
<organism evidence="2 3">
    <name type="scientific">Mycena belliarum</name>
    <dbReference type="NCBI Taxonomy" id="1033014"/>
    <lineage>
        <taxon>Eukaryota</taxon>
        <taxon>Fungi</taxon>
        <taxon>Dikarya</taxon>
        <taxon>Basidiomycota</taxon>
        <taxon>Agaricomycotina</taxon>
        <taxon>Agaricomycetes</taxon>
        <taxon>Agaricomycetidae</taxon>
        <taxon>Agaricales</taxon>
        <taxon>Marasmiineae</taxon>
        <taxon>Mycenaceae</taxon>
        <taxon>Mycena</taxon>
    </lineage>
</organism>
<keyword evidence="3" id="KW-1185">Reference proteome</keyword>
<protein>
    <submittedName>
        <fullName evidence="2">Uncharacterized protein</fullName>
    </submittedName>
</protein>
<feature type="region of interest" description="Disordered" evidence="1">
    <location>
        <begin position="1"/>
        <end position="30"/>
    </location>
</feature>
<feature type="compositionally biased region" description="Polar residues" evidence="1">
    <location>
        <begin position="1"/>
        <end position="12"/>
    </location>
</feature>
<dbReference type="AlphaFoldDB" id="A0AAD6XNY1"/>
<reference evidence="2" key="1">
    <citation type="submission" date="2023-03" db="EMBL/GenBank/DDBJ databases">
        <title>Massive genome expansion in bonnet fungi (Mycena s.s.) driven by repeated elements and novel gene families across ecological guilds.</title>
        <authorList>
            <consortium name="Lawrence Berkeley National Laboratory"/>
            <person name="Harder C.B."/>
            <person name="Miyauchi S."/>
            <person name="Viragh M."/>
            <person name="Kuo A."/>
            <person name="Thoen E."/>
            <person name="Andreopoulos B."/>
            <person name="Lu D."/>
            <person name="Skrede I."/>
            <person name="Drula E."/>
            <person name="Henrissat B."/>
            <person name="Morin E."/>
            <person name="Kohler A."/>
            <person name="Barry K."/>
            <person name="LaButti K."/>
            <person name="Morin E."/>
            <person name="Salamov A."/>
            <person name="Lipzen A."/>
            <person name="Mereny Z."/>
            <person name="Hegedus B."/>
            <person name="Baldrian P."/>
            <person name="Stursova M."/>
            <person name="Weitz H."/>
            <person name="Taylor A."/>
            <person name="Grigoriev I.V."/>
            <person name="Nagy L.G."/>
            <person name="Martin F."/>
            <person name="Kauserud H."/>
        </authorList>
    </citation>
    <scope>NUCLEOTIDE SEQUENCE</scope>
    <source>
        <strain evidence="2">CBHHK173m</strain>
    </source>
</reference>
<comment type="caution">
    <text evidence="2">The sequence shown here is derived from an EMBL/GenBank/DDBJ whole genome shotgun (WGS) entry which is preliminary data.</text>
</comment>
<dbReference type="EMBL" id="JARJCN010000071">
    <property type="protein sequence ID" value="KAJ7077694.1"/>
    <property type="molecule type" value="Genomic_DNA"/>
</dbReference>
<sequence length="134" mass="14637">MHSTPAPISTAQRVAEASSPVAHTHETEVKPVNHNGPQCCHCGWRGGEHACVAPSSRLRAFSQLTYSFLQIQLPFPVMPASRTSRPLMLAKISFCHGIVVRAFNLLHQSATATPSRLGLCSRLPDCLIRARRSI</sequence>
<evidence type="ECO:0000313" key="3">
    <source>
        <dbReference type="Proteomes" id="UP001222325"/>
    </source>
</evidence>